<protein>
    <submittedName>
        <fullName evidence="2">Uncharacterized protein</fullName>
    </submittedName>
</protein>
<accession>A0A834N6Q3</accession>
<feature type="region of interest" description="Disordered" evidence="1">
    <location>
        <begin position="44"/>
        <end position="75"/>
    </location>
</feature>
<proteinExistence type="predicted"/>
<evidence type="ECO:0000313" key="3">
    <source>
        <dbReference type="Proteomes" id="UP000600918"/>
    </source>
</evidence>
<dbReference type="EMBL" id="JACSDY010000019">
    <property type="protein sequence ID" value="KAF7398252.1"/>
    <property type="molecule type" value="Genomic_DNA"/>
</dbReference>
<name>A0A834N6Q3_VESPE</name>
<dbReference type="Proteomes" id="UP000600918">
    <property type="component" value="Unassembled WGS sequence"/>
</dbReference>
<comment type="caution">
    <text evidence="2">The sequence shown here is derived from an EMBL/GenBank/DDBJ whole genome shotgun (WGS) entry which is preliminary data.</text>
</comment>
<gene>
    <name evidence="2" type="ORF">H0235_016260</name>
</gene>
<sequence>MVLISGPGWYLPSDQRKVAASNSSKQQQQATAATAIAIASLQQPRLKRKEEEQLARAHIPHNESGSNIRQADTGA</sequence>
<reference evidence="2" key="1">
    <citation type="journal article" date="2020" name="G3 (Bethesda)">
        <title>High-Quality Assemblies for Three Invasive Social Wasps from the &lt;i&gt;Vespula&lt;/i&gt; Genus.</title>
        <authorList>
            <person name="Harrop T.W.R."/>
            <person name="Guhlin J."/>
            <person name="McLaughlin G.M."/>
            <person name="Permina E."/>
            <person name="Stockwell P."/>
            <person name="Gilligan J."/>
            <person name="Le Lec M.F."/>
            <person name="Gruber M.A.M."/>
            <person name="Quinn O."/>
            <person name="Lovegrove M."/>
            <person name="Duncan E.J."/>
            <person name="Remnant E.J."/>
            <person name="Van Eeckhoven J."/>
            <person name="Graham B."/>
            <person name="Knapp R.A."/>
            <person name="Langford K.W."/>
            <person name="Kronenberg Z."/>
            <person name="Press M.O."/>
            <person name="Eacker S.M."/>
            <person name="Wilson-Rankin E.E."/>
            <person name="Purcell J."/>
            <person name="Lester P.J."/>
            <person name="Dearden P.K."/>
        </authorList>
    </citation>
    <scope>NUCLEOTIDE SEQUENCE</scope>
    <source>
        <strain evidence="2">Volc-1</strain>
    </source>
</reference>
<feature type="compositionally biased region" description="Polar residues" evidence="1">
    <location>
        <begin position="63"/>
        <end position="75"/>
    </location>
</feature>
<organism evidence="2 3">
    <name type="scientific">Vespula pensylvanica</name>
    <name type="common">Western yellow jacket</name>
    <name type="synonym">Wasp</name>
    <dbReference type="NCBI Taxonomy" id="30213"/>
    <lineage>
        <taxon>Eukaryota</taxon>
        <taxon>Metazoa</taxon>
        <taxon>Ecdysozoa</taxon>
        <taxon>Arthropoda</taxon>
        <taxon>Hexapoda</taxon>
        <taxon>Insecta</taxon>
        <taxon>Pterygota</taxon>
        <taxon>Neoptera</taxon>
        <taxon>Endopterygota</taxon>
        <taxon>Hymenoptera</taxon>
        <taxon>Apocrita</taxon>
        <taxon>Aculeata</taxon>
        <taxon>Vespoidea</taxon>
        <taxon>Vespidae</taxon>
        <taxon>Vespinae</taxon>
        <taxon>Vespula</taxon>
    </lineage>
</organism>
<dbReference type="AlphaFoldDB" id="A0A834N6Q3"/>
<keyword evidence="3" id="KW-1185">Reference proteome</keyword>
<evidence type="ECO:0000256" key="1">
    <source>
        <dbReference type="SAM" id="MobiDB-lite"/>
    </source>
</evidence>
<evidence type="ECO:0000313" key="2">
    <source>
        <dbReference type="EMBL" id="KAF7398252.1"/>
    </source>
</evidence>